<feature type="region of interest" description="Disordered" evidence="1">
    <location>
        <begin position="1"/>
        <end position="21"/>
    </location>
</feature>
<dbReference type="AlphaFoldDB" id="A0A1L9AWZ0"/>
<organism evidence="2 3">
    <name type="scientific">Cystobacter ferrugineus</name>
    <dbReference type="NCBI Taxonomy" id="83449"/>
    <lineage>
        <taxon>Bacteria</taxon>
        <taxon>Pseudomonadati</taxon>
        <taxon>Myxococcota</taxon>
        <taxon>Myxococcia</taxon>
        <taxon>Myxococcales</taxon>
        <taxon>Cystobacterineae</taxon>
        <taxon>Archangiaceae</taxon>
        <taxon>Cystobacter</taxon>
    </lineage>
</organism>
<feature type="region of interest" description="Disordered" evidence="1">
    <location>
        <begin position="47"/>
        <end position="66"/>
    </location>
</feature>
<feature type="region of interest" description="Disordered" evidence="1">
    <location>
        <begin position="130"/>
        <end position="283"/>
    </location>
</feature>
<feature type="compositionally biased region" description="Low complexity" evidence="1">
    <location>
        <begin position="266"/>
        <end position="282"/>
    </location>
</feature>
<evidence type="ECO:0000313" key="3">
    <source>
        <dbReference type="Proteomes" id="UP000182229"/>
    </source>
</evidence>
<protein>
    <submittedName>
        <fullName evidence="2">Uncharacterized protein</fullName>
    </submittedName>
</protein>
<feature type="compositionally biased region" description="Low complexity" evidence="1">
    <location>
        <begin position="241"/>
        <end position="250"/>
    </location>
</feature>
<dbReference type="Proteomes" id="UP000182229">
    <property type="component" value="Unassembled WGS sequence"/>
</dbReference>
<evidence type="ECO:0000313" key="2">
    <source>
        <dbReference type="EMBL" id="OJH34506.1"/>
    </source>
</evidence>
<reference evidence="2 3" key="2">
    <citation type="submission" date="2016-12" db="EMBL/GenBank/DDBJ databases">
        <title>Draft Genome Sequence of Cystobacter ferrugineus Strain Cbfe23.</title>
        <authorList>
            <person name="Akbar S."/>
            <person name="Dowd S.E."/>
            <person name="Stevens D.C."/>
        </authorList>
    </citation>
    <scope>NUCLEOTIDE SEQUENCE [LARGE SCALE GENOMIC DNA]</scope>
    <source>
        <strain evidence="2 3">Cbfe23</strain>
    </source>
</reference>
<dbReference type="EMBL" id="MPIN01000018">
    <property type="protein sequence ID" value="OJH34506.1"/>
    <property type="molecule type" value="Genomic_DNA"/>
</dbReference>
<feature type="compositionally biased region" description="Gly residues" evidence="1">
    <location>
        <begin position="320"/>
        <end position="329"/>
    </location>
</feature>
<comment type="caution">
    <text evidence="2">The sequence shown here is derived from an EMBL/GenBank/DDBJ whole genome shotgun (WGS) entry which is preliminary data.</text>
</comment>
<feature type="compositionally biased region" description="Low complexity" evidence="1">
    <location>
        <begin position="299"/>
        <end position="310"/>
    </location>
</feature>
<feature type="compositionally biased region" description="Basic and acidic residues" evidence="1">
    <location>
        <begin position="50"/>
        <end position="64"/>
    </location>
</feature>
<dbReference type="STRING" id="83449.BON30_42610"/>
<name>A0A1L9AWZ0_9BACT</name>
<feature type="region of interest" description="Disordered" evidence="1">
    <location>
        <begin position="298"/>
        <end position="329"/>
    </location>
</feature>
<evidence type="ECO:0000256" key="1">
    <source>
        <dbReference type="SAM" id="MobiDB-lite"/>
    </source>
</evidence>
<sequence length="329" mass="34747">MTPPLVPGRTVERGARSSDQPLVIRERVHEHGQEALLTRAPLVVRPSVEPPRHEGSERVARPMAREVTPTRVPPVVAPPFEARRGGFVRVEPAAQVREPEDVSLPVREPGALSVPPRGRVLSNPLVVRAPGRASRPVSPGVERSLSPEAVAPSPAGVPSRQGAEGVSQVPVTAPVGSRRKSSPPLVAEPARGNEKRSRNAPETEPARGNEKRSRDVRGAEPVPENEPRARVGKTPAPAPARPVGAAASQAKATPVMPRREARASMDRSASSAQAARSRQAGRPTVAIAIGTLEIREKQAPTAHPVAAVAPRSHEIDPGLPFGGSSSGRW</sequence>
<keyword evidence="3" id="KW-1185">Reference proteome</keyword>
<proteinExistence type="predicted"/>
<feature type="compositionally biased region" description="Basic and acidic residues" evidence="1">
    <location>
        <begin position="191"/>
        <end position="218"/>
    </location>
</feature>
<accession>A0A1L9AWZ0</accession>
<gene>
    <name evidence="2" type="ORF">BON30_42610</name>
</gene>
<reference evidence="3" key="1">
    <citation type="submission" date="2016-11" db="EMBL/GenBank/DDBJ databases">
        <authorList>
            <person name="Shukria A."/>
            <person name="Stevens D.C."/>
        </authorList>
    </citation>
    <scope>NUCLEOTIDE SEQUENCE [LARGE SCALE GENOMIC DNA]</scope>
    <source>
        <strain evidence="3">Cbfe23</strain>
    </source>
</reference>